<protein>
    <submittedName>
        <fullName evidence="2">Uncharacterized protein</fullName>
    </submittedName>
</protein>
<dbReference type="Proteomes" id="UP000030752">
    <property type="component" value="Unassembled WGS sequence"/>
</dbReference>
<gene>
    <name evidence="2" type="ORF">HMPREF1541_10779</name>
</gene>
<accession>W2S850</accession>
<feature type="region of interest" description="Disordered" evidence="1">
    <location>
        <begin position="160"/>
        <end position="205"/>
    </location>
</feature>
<feature type="compositionally biased region" description="Acidic residues" evidence="1">
    <location>
        <begin position="100"/>
        <end position="117"/>
    </location>
</feature>
<proteinExistence type="predicted"/>
<dbReference type="AlphaFoldDB" id="W2S850"/>
<feature type="compositionally biased region" description="Basic residues" evidence="1">
    <location>
        <begin position="175"/>
        <end position="191"/>
    </location>
</feature>
<feature type="region of interest" description="Disordered" evidence="1">
    <location>
        <begin position="32"/>
        <end position="117"/>
    </location>
</feature>
<dbReference type="EMBL" id="KI635846">
    <property type="protein sequence ID" value="ETN44228.1"/>
    <property type="molecule type" value="Genomic_DNA"/>
</dbReference>
<dbReference type="InParanoid" id="W2S850"/>
<sequence>MAFSGVPRVPASGAYASGQSRLKLMFADIEYGSGEASPRPTSLKRSFADTEYDDDEEEPRPRRRLGPLLPGESLYLEPLKGLKRQVPDTRTTSLSNYREIDDEDEDEDEGEGEEVDVGEMEEVVTKQVEVIYLSDDEEEADQVENAVVSVNKSLGKILPTIPAVANPGTSGQRSKMPRKKPKNKPQRKPNKSKSGGATVNDNNNYHKPAVASLKQYHHVLSQLQSLIPQKLLAGTGYQKPKTRVWIAALHYIDLFQGSGKVQKIFKATSNASARLNTVQQELFHQFDAKHGFQRTGGKSDKFKNETNNLYCLAQALVHHFQGQQESQSAITGARKASLRKSGAIEKTKALDDAASQSLGAFVRAVANLKKLTNPTPAQPMHYIREITPQGFRPKLTLAMKAEGPHEYYIREITPPTEPPTDVQNEVEAMGHVQEPKSIATVSQAPVSSENSAGLASSTAIDTAPALLPKHIQMEHTAGDAEQAVATDPPQAANDGGFLEQALVALQTQIKNATTLKLDWTNVPLSLFETEMSLKKISKALEQAKDAMAGKDVMMSMG</sequence>
<evidence type="ECO:0000313" key="3">
    <source>
        <dbReference type="Proteomes" id="UP000030752"/>
    </source>
</evidence>
<dbReference type="RefSeq" id="XP_008713670.1">
    <property type="nucleotide sequence ID" value="XM_008715448.1"/>
</dbReference>
<feature type="compositionally biased region" description="Polar residues" evidence="1">
    <location>
        <begin position="195"/>
        <end position="205"/>
    </location>
</feature>
<reference evidence="2 3" key="1">
    <citation type="submission" date="2013-03" db="EMBL/GenBank/DDBJ databases">
        <title>The Genome Sequence of Phialophora europaea CBS 101466.</title>
        <authorList>
            <consortium name="The Broad Institute Genomics Platform"/>
            <person name="Cuomo C."/>
            <person name="de Hoog S."/>
            <person name="Gorbushina A."/>
            <person name="Walker B."/>
            <person name="Young S.K."/>
            <person name="Zeng Q."/>
            <person name="Gargeya S."/>
            <person name="Fitzgerald M."/>
            <person name="Haas B."/>
            <person name="Abouelleil A."/>
            <person name="Allen A.W."/>
            <person name="Alvarado L."/>
            <person name="Arachchi H.M."/>
            <person name="Berlin A.M."/>
            <person name="Chapman S.B."/>
            <person name="Gainer-Dewar J."/>
            <person name="Goldberg J."/>
            <person name="Griggs A."/>
            <person name="Gujja S."/>
            <person name="Hansen M."/>
            <person name="Howarth C."/>
            <person name="Imamovic A."/>
            <person name="Ireland A."/>
            <person name="Larimer J."/>
            <person name="McCowan C."/>
            <person name="Murphy C."/>
            <person name="Pearson M."/>
            <person name="Poon T.W."/>
            <person name="Priest M."/>
            <person name="Roberts A."/>
            <person name="Saif S."/>
            <person name="Shea T."/>
            <person name="Sisk P."/>
            <person name="Sykes S."/>
            <person name="Wortman J."/>
            <person name="Nusbaum C."/>
            <person name="Birren B."/>
        </authorList>
    </citation>
    <scope>NUCLEOTIDE SEQUENCE [LARGE SCALE GENOMIC DNA]</scope>
    <source>
        <strain evidence="2 3">CBS 101466</strain>
    </source>
</reference>
<dbReference type="GeneID" id="19978118"/>
<keyword evidence="3" id="KW-1185">Reference proteome</keyword>
<evidence type="ECO:0000313" key="2">
    <source>
        <dbReference type="EMBL" id="ETN44228.1"/>
    </source>
</evidence>
<organism evidence="2 3">
    <name type="scientific">Cyphellophora europaea (strain CBS 101466)</name>
    <name type="common">Phialophora europaea</name>
    <dbReference type="NCBI Taxonomy" id="1220924"/>
    <lineage>
        <taxon>Eukaryota</taxon>
        <taxon>Fungi</taxon>
        <taxon>Dikarya</taxon>
        <taxon>Ascomycota</taxon>
        <taxon>Pezizomycotina</taxon>
        <taxon>Eurotiomycetes</taxon>
        <taxon>Chaetothyriomycetidae</taxon>
        <taxon>Chaetothyriales</taxon>
        <taxon>Cyphellophoraceae</taxon>
        <taxon>Cyphellophora</taxon>
    </lineage>
</organism>
<name>W2S850_CYPE1</name>
<dbReference type="VEuPathDB" id="FungiDB:HMPREF1541_10779"/>
<dbReference type="HOGENOM" id="CLU_489167_0_0_1"/>
<evidence type="ECO:0000256" key="1">
    <source>
        <dbReference type="SAM" id="MobiDB-lite"/>
    </source>
</evidence>